<feature type="region of interest" description="Disordered" evidence="1">
    <location>
        <begin position="1"/>
        <end position="32"/>
    </location>
</feature>
<dbReference type="WBParaSite" id="jg23540">
    <property type="protein sequence ID" value="jg23540"/>
    <property type="gene ID" value="jg23540"/>
</dbReference>
<protein>
    <submittedName>
        <fullName evidence="3">Uncharacterized protein</fullName>
    </submittedName>
</protein>
<dbReference type="Proteomes" id="UP000887574">
    <property type="component" value="Unplaced"/>
</dbReference>
<organism evidence="2 3">
    <name type="scientific">Ditylenchus dipsaci</name>
    <dbReference type="NCBI Taxonomy" id="166011"/>
    <lineage>
        <taxon>Eukaryota</taxon>
        <taxon>Metazoa</taxon>
        <taxon>Ecdysozoa</taxon>
        <taxon>Nematoda</taxon>
        <taxon>Chromadorea</taxon>
        <taxon>Rhabditida</taxon>
        <taxon>Tylenchina</taxon>
        <taxon>Tylenchomorpha</taxon>
        <taxon>Sphaerularioidea</taxon>
        <taxon>Anguinidae</taxon>
        <taxon>Anguininae</taxon>
        <taxon>Ditylenchus</taxon>
    </lineage>
</organism>
<proteinExistence type="predicted"/>
<dbReference type="AlphaFoldDB" id="A0A915DWQ1"/>
<feature type="region of interest" description="Disordered" evidence="1">
    <location>
        <begin position="94"/>
        <end position="166"/>
    </location>
</feature>
<keyword evidence="2" id="KW-1185">Reference proteome</keyword>
<accession>A0A915DWQ1</accession>
<evidence type="ECO:0000313" key="2">
    <source>
        <dbReference type="Proteomes" id="UP000887574"/>
    </source>
</evidence>
<name>A0A915DWQ1_9BILA</name>
<evidence type="ECO:0000256" key="1">
    <source>
        <dbReference type="SAM" id="MobiDB-lite"/>
    </source>
</evidence>
<reference evidence="3" key="1">
    <citation type="submission" date="2022-11" db="UniProtKB">
        <authorList>
            <consortium name="WormBaseParasite"/>
        </authorList>
    </citation>
    <scope>IDENTIFICATION</scope>
</reference>
<evidence type="ECO:0000313" key="3">
    <source>
        <dbReference type="WBParaSite" id="jg23540"/>
    </source>
</evidence>
<feature type="compositionally biased region" description="Polar residues" evidence="1">
    <location>
        <begin position="109"/>
        <end position="166"/>
    </location>
</feature>
<sequence>MAGSAEKSGSFFNFNKSKGDKKKKKNKERDPIMDHLRLWRAASRNVHYLRNKESFWQRTEKFLIGDRANAKDQFKAYQQAKSVMPVFVENASFDLPPDGQSLYDKGIQSAGQKQQPTSDGVGQQQPINNDSPGVVNPQQQPSNNESLGVVNPQQQPASSDTVVKKP</sequence>